<comment type="similarity">
    <text evidence="2">Belongs to the KptA/TPT1 family.</text>
</comment>
<dbReference type="InterPro" id="IPR002745">
    <property type="entry name" value="Ptrans_KptA/Tpt1"/>
</dbReference>
<comment type="catalytic activity">
    <reaction evidence="6">
        <text>2'-phospho-[ligated tRNA] + NAD(+) = mature tRNA + ADP-alpha-D-ribose 1'',2''-cyclic phosphate + nicotinamide</text>
        <dbReference type="Rhea" id="RHEA:23324"/>
        <dbReference type="Rhea" id="RHEA-COMP:11106"/>
        <dbReference type="Rhea" id="RHEA-COMP:11107"/>
        <dbReference type="ChEBI" id="CHEBI:17154"/>
        <dbReference type="ChEBI" id="CHEBI:57540"/>
        <dbReference type="ChEBI" id="CHEBI:76596"/>
        <dbReference type="ChEBI" id="CHEBI:82883"/>
        <dbReference type="ChEBI" id="CHEBI:85027"/>
        <dbReference type="EC" id="2.7.1.160"/>
    </reaction>
</comment>
<evidence type="ECO:0000256" key="3">
    <source>
        <dbReference type="ARBA" id="ARBA00012007"/>
    </source>
</evidence>
<dbReference type="PANTHER" id="PTHR12684">
    <property type="entry name" value="PUTATIVE PHOSPHOTRANSFERASE"/>
    <property type="match status" value="1"/>
</dbReference>
<dbReference type="SUPFAM" id="SSF56399">
    <property type="entry name" value="ADP-ribosylation"/>
    <property type="match status" value="1"/>
</dbReference>
<name>A0ABP9YT07_9FUNG</name>
<keyword evidence="4" id="KW-0808">Transferase</keyword>
<dbReference type="InterPro" id="IPR042080">
    <property type="entry name" value="RNA_2'-PTrans_N"/>
</dbReference>
<accession>A0ABP9YT07</accession>
<evidence type="ECO:0000313" key="8">
    <source>
        <dbReference type="Proteomes" id="UP001473302"/>
    </source>
</evidence>
<dbReference type="InterPro" id="IPR042081">
    <property type="entry name" value="RNA_2'-PTrans_C"/>
</dbReference>
<dbReference type="Gene3D" id="1.10.10.970">
    <property type="entry name" value="RNA 2'-phosphotransferase, Tpt1/KptA family, N-terminal domain"/>
    <property type="match status" value="1"/>
</dbReference>
<proteinExistence type="inferred from homology"/>
<dbReference type="Gene3D" id="3.20.170.30">
    <property type="match status" value="1"/>
</dbReference>
<evidence type="ECO:0000313" key="7">
    <source>
        <dbReference type="EMBL" id="GAA5810004.1"/>
    </source>
</evidence>
<dbReference type="Proteomes" id="UP001473302">
    <property type="component" value="Unassembled WGS sequence"/>
</dbReference>
<keyword evidence="5" id="KW-0520">NAD</keyword>
<evidence type="ECO:0000256" key="5">
    <source>
        <dbReference type="ARBA" id="ARBA00023027"/>
    </source>
</evidence>
<dbReference type="PANTHER" id="PTHR12684:SF2">
    <property type="entry name" value="TRNA 2'-PHOSPHOTRANSFERASE 1"/>
    <property type="match status" value="1"/>
</dbReference>
<evidence type="ECO:0000256" key="2">
    <source>
        <dbReference type="ARBA" id="ARBA00009836"/>
    </source>
</evidence>
<evidence type="ECO:0000256" key="1">
    <source>
        <dbReference type="ARBA" id="ARBA00003343"/>
    </source>
</evidence>
<evidence type="ECO:0000256" key="4">
    <source>
        <dbReference type="ARBA" id="ARBA00022679"/>
    </source>
</evidence>
<dbReference type="EMBL" id="BAABUK010000006">
    <property type="protein sequence ID" value="GAA5810004.1"/>
    <property type="molecule type" value="Genomic_DNA"/>
</dbReference>
<sequence length="205" mass="23124">MSLSPQESVQLSKLLSYVLRHGAAKESLTISASGYIAVSDLLQRPKFKNITLQKIQHVVDTNDKKRYQLTEIEDEYFIRANQGHSLKTVESKDLLQEIQQDVSPVIHGTSAKAWESIKKQGLSKMNRNHIHFAVGLPSDKGVISGMRNSSQVYIYINVSKARSDGIVFYKSNNNVILSNGINGIIEPKYFEKVVNKQGDLFEWDN</sequence>
<comment type="caution">
    <text evidence="7">The sequence shown here is derived from an EMBL/GenBank/DDBJ whole genome shotgun (WGS) entry which is preliminary data.</text>
</comment>
<organism evidence="7 8">
    <name type="scientific">Mucor flavus</name>
    <dbReference type="NCBI Taxonomy" id="439312"/>
    <lineage>
        <taxon>Eukaryota</taxon>
        <taxon>Fungi</taxon>
        <taxon>Fungi incertae sedis</taxon>
        <taxon>Mucoromycota</taxon>
        <taxon>Mucoromycotina</taxon>
        <taxon>Mucoromycetes</taxon>
        <taxon>Mucorales</taxon>
        <taxon>Mucorineae</taxon>
        <taxon>Mucoraceae</taxon>
        <taxon>Mucor</taxon>
    </lineage>
</organism>
<comment type="function">
    <text evidence="1">Catalyzes the last step of tRNA splicing, the transfer of the splice junction 2'-phosphate from ligated tRNA to NAD to produce ADP-ribose 1''-2'' cyclic phosphate.</text>
</comment>
<dbReference type="Pfam" id="PF01885">
    <property type="entry name" value="PTS_2-RNA"/>
    <property type="match status" value="1"/>
</dbReference>
<keyword evidence="8" id="KW-1185">Reference proteome</keyword>
<evidence type="ECO:0000256" key="6">
    <source>
        <dbReference type="ARBA" id="ARBA00047949"/>
    </source>
</evidence>
<reference evidence="7 8" key="1">
    <citation type="submission" date="2024-04" db="EMBL/GenBank/DDBJ databases">
        <title>genome sequences of Mucor flavus KT1a and Helicostylum pulchrum KT1b strains isolated from the surface of a dry-aged beef.</title>
        <authorList>
            <person name="Toyotome T."/>
            <person name="Hosono M."/>
            <person name="Torimaru M."/>
            <person name="Fukuda K."/>
            <person name="Mikami N."/>
        </authorList>
    </citation>
    <scope>NUCLEOTIDE SEQUENCE [LARGE SCALE GENOMIC DNA]</scope>
    <source>
        <strain evidence="7 8">KT1a</strain>
    </source>
</reference>
<dbReference type="EC" id="2.7.1.160" evidence="3"/>
<gene>
    <name evidence="7" type="ORF">MFLAVUS_003419</name>
</gene>
<protein>
    <recommendedName>
        <fullName evidence="3">2'-phosphotransferase</fullName>
        <ecNumber evidence="3">2.7.1.160</ecNumber>
    </recommendedName>
</protein>